<evidence type="ECO:0000256" key="2">
    <source>
        <dbReference type="ARBA" id="ARBA00023008"/>
    </source>
</evidence>
<evidence type="ECO:0000313" key="6">
    <source>
        <dbReference type="EMBL" id="MFD2418170.1"/>
    </source>
</evidence>
<keyword evidence="2" id="KW-0186">Copper</keyword>
<dbReference type="Proteomes" id="UP001597417">
    <property type="component" value="Unassembled WGS sequence"/>
</dbReference>
<organism evidence="6 7">
    <name type="scientific">Amycolatopsis pigmentata</name>
    <dbReference type="NCBI Taxonomy" id="450801"/>
    <lineage>
        <taxon>Bacteria</taxon>
        <taxon>Bacillati</taxon>
        <taxon>Actinomycetota</taxon>
        <taxon>Actinomycetes</taxon>
        <taxon>Pseudonocardiales</taxon>
        <taxon>Pseudonocardiaceae</taxon>
        <taxon>Amycolatopsis</taxon>
    </lineage>
</organism>
<comment type="caution">
    <text evidence="6">The sequence shown here is derived from an EMBL/GenBank/DDBJ whole genome shotgun (WGS) entry which is preliminary data.</text>
</comment>
<feature type="region of interest" description="Disordered" evidence="3">
    <location>
        <begin position="80"/>
        <end position="102"/>
    </location>
</feature>
<dbReference type="InterPro" id="IPR011045">
    <property type="entry name" value="N2O_reductase_N"/>
</dbReference>
<dbReference type="InterPro" id="IPR008972">
    <property type="entry name" value="Cupredoxin"/>
</dbReference>
<feature type="compositionally biased region" description="Polar residues" evidence="3">
    <location>
        <begin position="80"/>
        <end position="97"/>
    </location>
</feature>
<accession>A0ABW5FT16</accession>
<reference evidence="7" key="1">
    <citation type="journal article" date="2019" name="Int. J. Syst. Evol. Microbiol.">
        <title>The Global Catalogue of Microorganisms (GCM) 10K type strain sequencing project: providing services to taxonomists for standard genome sequencing and annotation.</title>
        <authorList>
            <consortium name="The Broad Institute Genomics Platform"/>
            <consortium name="The Broad Institute Genome Sequencing Center for Infectious Disease"/>
            <person name="Wu L."/>
            <person name="Ma J."/>
        </authorList>
    </citation>
    <scope>NUCLEOTIDE SEQUENCE [LARGE SCALE GENOMIC DNA]</scope>
    <source>
        <strain evidence="7">CGMCC 4.7645</strain>
    </source>
</reference>
<dbReference type="Pfam" id="PF00127">
    <property type="entry name" value="Copper-bind"/>
    <property type="match status" value="1"/>
</dbReference>
<dbReference type="Gene3D" id="2.60.40.420">
    <property type="entry name" value="Cupredoxins - blue copper proteins"/>
    <property type="match status" value="2"/>
</dbReference>
<dbReference type="SUPFAM" id="SSF49503">
    <property type="entry name" value="Cupredoxins"/>
    <property type="match status" value="2"/>
</dbReference>
<dbReference type="InterPro" id="IPR000923">
    <property type="entry name" value="BlueCu_1"/>
</dbReference>
<dbReference type="Gene3D" id="2.130.10.10">
    <property type="entry name" value="YVTN repeat-like/Quinoprotein amine dehydrogenase"/>
    <property type="match status" value="2"/>
</dbReference>
<evidence type="ECO:0000256" key="1">
    <source>
        <dbReference type="ARBA" id="ARBA00022723"/>
    </source>
</evidence>
<evidence type="ECO:0000256" key="4">
    <source>
        <dbReference type="SAM" id="SignalP"/>
    </source>
</evidence>
<dbReference type="InterPro" id="IPR052721">
    <property type="entry name" value="ET_Amicyanin"/>
</dbReference>
<protein>
    <submittedName>
        <fullName evidence="6">Plastocyanin/azurin family copper-binding protein</fullName>
    </submittedName>
</protein>
<dbReference type="RefSeq" id="WP_378266124.1">
    <property type="nucleotide sequence ID" value="NZ_JBHUKR010000007.1"/>
</dbReference>
<feature type="region of interest" description="Disordered" evidence="3">
    <location>
        <begin position="129"/>
        <end position="198"/>
    </location>
</feature>
<evidence type="ECO:0000256" key="3">
    <source>
        <dbReference type="SAM" id="MobiDB-lite"/>
    </source>
</evidence>
<name>A0ABW5FT16_9PSEU</name>
<dbReference type="InterPro" id="IPR015943">
    <property type="entry name" value="WD40/YVTN_repeat-like_dom_sf"/>
</dbReference>
<feature type="domain" description="Blue (type 1) copper" evidence="5">
    <location>
        <begin position="52"/>
        <end position="132"/>
    </location>
</feature>
<dbReference type="EMBL" id="JBHUKR010000007">
    <property type="protein sequence ID" value="MFD2418170.1"/>
    <property type="molecule type" value="Genomic_DNA"/>
</dbReference>
<evidence type="ECO:0000313" key="7">
    <source>
        <dbReference type="Proteomes" id="UP001597417"/>
    </source>
</evidence>
<gene>
    <name evidence="6" type="ORF">ACFSXZ_17745</name>
</gene>
<keyword evidence="4" id="KW-0732">Signal</keyword>
<feature type="chain" id="PRO_5047266506" evidence="4">
    <location>
        <begin position="50"/>
        <end position="953"/>
    </location>
</feature>
<feature type="compositionally biased region" description="Low complexity" evidence="3">
    <location>
        <begin position="142"/>
        <end position="198"/>
    </location>
</feature>
<dbReference type="SUPFAM" id="SSF50974">
    <property type="entry name" value="Nitrous oxide reductase, N-terminal domain"/>
    <property type="match status" value="1"/>
</dbReference>
<keyword evidence="7" id="KW-1185">Reference proteome</keyword>
<proteinExistence type="predicted"/>
<evidence type="ECO:0000259" key="5">
    <source>
        <dbReference type="Pfam" id="PF00127"/>
    </source>
</evidence>
<sequence>MRAPHLQRMFSSGRFRPPRRKTYRALAAATAVALGTMTALLAAPAPAMAATHQAEQKNLQFNPAQMTIAVGDTVTWTNNETDGTTHSVVQSGGSEINSPDMPPGATFSYTFGNSGTYNITCRFHPDMQMTINVGGNQPPPTTSTAPPTTSTAPPTTTTPTSTDTSTSSPSTSETPPSSSTGTSAPGSSAASTTPAAGGLPVGVGPLPIQFKLTDNNGSWYDTGLNLFGTKSLAVAELPRVNLGKALSSPGVLGSLGSLNLSNLPLLGNGGLGKLDVNNLLKPDLSGLSKVNPSGASTPKVGDLGVDPAQLLNVGNLRSAVSQILPAGDPRLGQANDLLTKFQDEVAAQPANLPVSLDKLPVGADLMTLLDNLGKWASNDITLPVTVNFNVSQPQAANAHTATSLIWPDGAKGFPFDQGGAWVGNQSVQLTEPGLYAFQCKVHPYMLGAVVVDDPLTPGLDFGKKLHVNSRNLVVPSNADIITQLVTKFFNITAPGNWQHYSATQDTQWNPSDYPPAPILTYDKDGNPQLIPLLSLFLKDHQGVPKTLPAANKTPATPGVGEVWVDTEMEQYASKSKVGAATRINAQNWQVERKVALPQINMNNPHNMWTDRSESVIYQTEWFNNKLDVFDRQSGQFIRQIEVGPDPSHVMTRTDTDQEHVALNGGGAVMELSPGATKIDRRLPVELPGEKIAHPHAHWMSGDGMIMVTPNVNLYDATQVDVPSGSIKHLQTGEFPIATGMTPDASKAYQADFGDGTVACNSLKAEAACISDNGTKQQSKLIDEWANYDPVAGPKGDWGGLSIQIPVAPDNSAVLVANTLTSNITVIDPKTDKVVKYLPCDSGCHGINFGAKKGGGYYAYVSSKFSNEMLIVDTDPNGDGNPSDAAIVGRLALAGDEKTAMDDKLTDFAGFGGMGVLPVPLAYEGWVQQAPANAINNQLTCRQRNPVKYATVCK</sequence>
<dbReference type="PANTHER" id="PTHR36507">
    <property type="entry name" value="BLL1555 PROTEIN"/>
    <property type="match status" value="1"/>
</dbReference>
<feature type="signal peptide" evidence="4">
    <location>
        <begin position="1"/>
        <end position="49"/>
    </location>
</feature>
<dbReference type="PANTHER" id="PTHR36507:SF1">
    <property type="entry name" value="BLL1555 PROTEIN"/>
    <property type="match status" value="1"/>
</dbReference>
<keyword evidence="1" id="KW-0479">Metal-binding</keyword>